<evidence type="ECO:0000313" key="1">
    <source>
        <dbReference type="EMBL" id="KFD51088.1"/>
    </source>
</evidence>
<gene>
    <name evidence="1" type="ORF">M513_07988</name>
    <name evidence="2" type="ORF">M514_07988</name>
</gene>
<sequence length="87" mass="9779">MPSVHYYCQVGAIQDLSQLHSLSSTPIAGMPLTLGQSWLVGKLFIMGIADIRVLRLIHTPLPEVGCSNKEFSSVKMWEQRQIIQRNI</sequence>
<dbReference type="Proteomes" id="UP000030764">
    <property type="component" value="Unassembled WGS sequence"/>
</dbReference>
<dbReference type="AlphaFoldDB" id="A0A085N0R1"/>
<reference evidence="2 3" key="1">
    <citation type="journal article" date="2014" name="Nat. Genet.">
        <title>Genome and transcriptome of the porcine whipworm Trichuris suis.</title>
        <authorList>
            <person name="Jex A.R."/>
            <person name="Nejsum P."/>
            <person name="Schwarz E.M."/>
            <person name="Hu L."/>
            <person name="Young N.D."/>
            <person name="Hall R.S."/>
            <person name="Korhonen P.K."/>
            <person name="Liao S."/>
            <person name="Thamsborg S."/>
            <person name="Xia J."/>
            <person name="Xu P."/>
            <person name="Wang S."/>
            <person name="Scheerlinck J.P."/>
            <person name="Hofmann A."/>
            <person name="Sternberg P.W."/>
            <person name="Wang J."/>
            <person name="Gasser R.B."/>
        </authorList>
    </citation>
    <scope>NUCLEOTIDE SEQUENCE [LARGE SCALE GENOMIC DNA]</scope>
    <source>
        <strain evidence="2">DCEP-RM93F</strain>
        <strain evidence="1">DCEP-RM93M</strain>
    </source>
</reference>
<evidence type="ECO:0000313" key="3">
    <source>
        <dbReference type="Proteomes" id="UP000030764"/>
    </source>
</evidence>
<accession>A0A085N0R1</accession>
<name>A0A085N0R1_9BILA</name>
<keyword evidence="3" id="KW-1185">Reference proteome</keyword>
<dbReference type="EMBL" id="KL363243">
    <property type="protein sequence ID" value="KFD51088.1"/>
    <property type="molecule type" value="Genomic_DNA"/>
</dbReference>
<dbReference type="EMBL" id="KL367581">
    <property type="protein sequence ID" value="KFD63057.1"/>
    <property type="molecule type" value="Genomic_DNA"/>
</dbReference>
<evidence type="ECO:0000313" key="2">
    <source>
        <dbReference type="EMBL" id="KFD63057.1"/>
    </source>
</evidence>
<protein>
    <submittedName>
        <fullName evidence="2">Uncharacterized protein</fullName>
    </submittedName>
</protein>
<proteinExistence type="predicted"/>
<dbReference type="Proteomes" id="UP000030758">
    <property type="component" value="Unassembled WGS sequence"/>
</dbReference>
<organism evidence="2">
    <name type="scientific">Trichuris suis</name>
    <name type="common">pig whipworm</name>
    <dbReference type="NCBI Taxonomy" id="68888"/>
    <lineage>
        <taxon>Eukaryota</taxon>
        <taxon>Metazoa</taxon>
        <taxon>Ecdysozoa</taxon>
        <taxon>Nematoda</taxon>
        <taxon>Enoplea</taxon>
        <taxon>Dorylaimia</taxon>
        <taxon>Trichinellida</taxon>
        <taxon>Trichuridae</taxon>
        <taxon>Trichuris</taxon>
    </lineage>
</organism>